<organism evidence="1 2">
    <name type="scientific">Cardiocondyla obscurior</name>
    <dbReference type="NCBI Taxonomy" id="286306"/>
    <lineage>
        <taxon>Eukaryota</taxon>
        <taxon>Metazoa</taxon>
        <taxon>Ecdysozoa</taxon>
        <taxon>Arthropoda</taxon>
        <taxon>Hexapoda</taxon>
        <taxon>Insecta</taxon>
        <taxon>Pterygota</taxon>
        <taxon>Neoptera</taxon>
        <taxon>Endopterygota</taxon>
        <taxon>Hymenoptera</taxon>
        <taxon>Apocrita</taxon>
        <taxon>Aculeata</taxon>
        <taxon>Formicoidea</taxon>
        <taxon>Formicidae</taxon>
        <taxon>Myrmicinae</taxon>
        <taxon>Cardiocondyla</taxon>
    </lineage>
</organism>
<evidence type="ECO:0000313" key="2">
    <source>
        <dbReference type="Proteomes" id="UP001430953"/>
    </source>
</evidence>
<gene>
    <name evidence="1" type="ORF">PUN28_011064</name>
</gene>
<accession>A0AAW2FL78</accession>
<proteinExistence type="predicted"/>
<protein>
    <submittedName>
        <fullName evidence="1">Uncharacterized protein</fullName>
    </submittedName>
</protein>
<dbReference type="EMBL" id="JADYXP020000010">
    <property type="protein sequence ID" value="KAL0115943.1"/>
    <property type="molecule type" value="Genomic_DNA"/>
</dbReference>
<dbReference type="AlphaFoldDB" id="A0AAW2FL78"/>
<name>A0AAW2FL78_9HYME</name>
<dbReference type="Proteomes" id="UP001430953">
    <property type="component" value="Unassembled WGS sequence"/>
</dbReference>
<sequence length="115" mass="13008">MPALSISEPTRLASKKELIFVEMKRHFKGNVKQSSRHASPIRNNHSICSLHLISPNQISSNETDTYVSQTTLTAARAANQWRGHHPRRVTSASLIVRSPPRRAARRLKPLHVRNT</sequence>
<keyword evidence="2" id="KW-1185">Reference proteome</keyword>
<evidence type="ECO:0000313" key="1">
    <source>
        <dbReference type="EMBL" id="KAL0115943.1"/>
    </source>
</evidence>
<comment type="caution">
    <text evidence="1">The sequence shown here is derived from an EMBL/GenBank/DDBJ whole genome shotgun (WGS) entry which is preliminary data.</text>
</comment>
<reference evidence="1 2" key="1">
    <citation type="submission" date="2023-03" db="EMBL/GenBank/DDBJ databases">
        <title>High recombination rates correlate with genetic variation in Cardiocondyla obscurior ants.</title>
        <authorList>
            <person name="Errbii M."/>
        </authorList>
    </citation>
    <scope>NUCLEOTIDE SEQUENCE [LARGE SCALE GENOMIC DNA]</scope>
    <source>
        <strain evidence="1">Alpha-2009</strain>
        <tissue evidence="1">Whole body</tissue>
    </source>
</reference>